<comment type="subcellular location">
    <subcellularLocation>
        <location evidence="1 5">Nucleus</location>
    </subcellularLocation>
</comment>
<accession>A0AAV4MA10</accession>
<comment type="caution">
    <text evidence="8">The sequence shown here is derived from an EMBL/GenBank/DDBJ whole genome shotgun (WGS) entry which is preliminary data.</text>
</comment>
<dbReference type="Gene3D" id="1.10.10.60">
    <property type="entry name" value="Homeodomain-like"/>
    <property type="match status" value="1"/>
</dbReference>
<feature type="region of interest" description="Disordered" evidence="7">
    <location>
        <begin position="1123"/>
        <end position="1162"/>
    </location>
</feature>
<proteinExistence type="predicted"/>
<dbReference type="GO" id="GO:0005634">
    <property type="term" value="C:nucleus"/>
    <property type="evidence" value="ECO:0007669"/>
    <property type="project" value="UniProtKB-SubCell"/>
</dbReference>
<dbReference type="PANTHER" id="PTHR16088:SF3">
    <property type="entry name" value="GON-4-LIKE PROTEIN"/>
    <property type="match status" value="1"/>
</dbReference>
<evidence type="ECO:0000256" key="5">
    <source>
        <dbReference type="PROSITE-ProRule" id="PRU00810"/>
    </source>
</evidence>
<evidence type="ECO:0000313" key="8">
    <source>
        <dbReference type="EMBL" id="GIX68733.1"/>
    </source>
</evidence>
<evidence type="ECO:0000256" key="1">
    <source>
        <dbReference type="ARBA" id="ARBA00004123"/>
    </source>
</evidence>
<evidence type="ECO:0000256" key="7">
    <source>
        <dbReference type="SAM" id="MobiDB-lite"/>
    </source>
</evidence>
<dbReference type="Gene3D" id="1.20.1160.11">
    <property type="entry name" value="Paired amphipathic helix"/>
    <property type="match status" value="2"/>
</dbReference>
<evidence type="ECO:0000256" key="4">
    <source>
        <dbReference type="ARBA" id="ARBA00023242"/>
    </source>
</evidence>
<feature type="compositionally biased region" description="Polar residues" evidence="7">
    <location>
        <begin position="1135"/>
        <end position="1160"/>
    </location>
</feature>
<dbReference type="PANTHER" id="PTHR16088">
    <property type="entry name" value="YY1 ASSOCIATED PROTEIN-RELATED"/>
    <property type="match status" value="1"/>
</dbReference>
<dbReference type="GO" id="GO:0006355">
    <property type="term" value="P:regulation of DNA-templated transcription"/>
    <property type="evidence" value="ECO:0007669"/>
    <property type="project" value="InterPro"/>
</dbReference>
<dbReference type="InterPro" id="IPR036600">
    <property type="entry name" value="PAH_sf"/>
</dbReference>
<sequence length="1313" mass="149209">MSTRNDPTSLNNTFETSNTIKIEPEITVKSKKRKNTDKLPVKRKKINCTKSRHTDAESNAQIYFEGACPKETVETVLEDMEEEIDNALEKAHYKNKLTPSNVKNILRYIIANEYVLAMVSNTMKLDHSDGEELGNQTYEPKLTRSKAKEMRKKQCTLPWPVSSLVKKVEKASQKLLHGELSEENSSDEDYKPNEEESPSDDDDPVISSPKACDSEQILERKSSSPVSLSTSEVENIPSIELPEINMLLNTSEVDKIALRTRSKLCLNDTPLEDIEASFIAPDITIDMYDTNCDDEEWQDFLRELCKPIDSQVSLEHTDDVEEDPEYKIREDDDVPDYNDLRYDNSVKITRDELNALLAEILEFAHQELGYLDDEDDEENKIISENSAPPVTNVGLVSVENVQSQWMTSDERLQLDEQMRMYIQILTQSYLLSHGNSQLNFINISSKLFLDEMKMFASREMATNERSAFYAQNLDGALEIVNEYENHRMLLRQTNLLPLKKTVLPSVPQHVKKTLATSKVFIYPDLLPVCGFYDFHEKQKTKFSVHEDNLIALGMEQFADVKNPVDYIHTLLVPAKTKEQIKIRIKNSKVKKNSLDNPIKFYHVYKQAPVFQRTVRIFDPYNIKAPEDYPSEILPKWMESYSKVGIHAHVQPLIAPSQPKENAKTPVAIVRPMFRKPLEARKLNPILPRGFSPLKQISPILKKYSQQRRLVPVLSLNGISPNKKRLPPKQYAKPILKPALAIIFPKPDGLKDGAKKELLSLKKTVTFNASPSVLSSLSLSQAVSIPSIPETQIMKQTSSKSFIASTPLRTQPDTETLDEIDEDIIEEDHDLISTATPANNTNGKKQAVSKKRNKLQRDLEASLALLQPTLMKDDPKKEDREVLFANSYLLRASEILKGSPEIYEKFLSVLCKYHQSTRPPVELYLEIKETLKDYPALVRDFIIFLKPEQAKECGKYKELVALNKIREFFRKVEMHFKNQPQHITRILRILAQLHHQVDITSAEVITALQPMLRNQSHLMEELYNLLPDANPPEYLMTDFESVDIPNSDEDNSSVDSCEDIIIPDTPDLYGGKECPCDCHTSSTDNKMLNRSRHCIKCGVKFIDGRIYIQTGKVLKPAQVTYHDLPRSSAGKKKTKNQPVSSKVQRPSEVPSKTTPNAQVKNTAAAPSIGVNGKVDNMTTQKDVPKFTNDAHVFSQDEAPLLSSNKLPCDVIEDTIFPVSISTLNKSTPSDFSHLKDIIAPTAFKKSGNSGAELTQKIKWTRDDDKLIIYNCQRYGISRKAFSTSAAAFQNRTIEQVQARLLNLMEILSEEMKRH</sequence>
<keyword evidence="9" id="KW-1185">Reference proteome</keyword>
<dbReference type="GO" id="GO:0003712">
    <property type="term" value="F:transcription coregulator activity"/>
    <property type="evidence" value="ECO:0007669"/>
    <property type="project" value="TreeGrafter"/>
</dbReference>
<feature type="region of interest" description="Disordered" evidence="7">
    <location>
        <begin position="128"/>
        <end position="149"/>
    </location>
</feature>
<gene>
    <name evidence="8" type="primary">GON4L</name>
    <name evidence="8" type="ORF">CDAR_199521</name>
</gene>
<evidence type="ECO:0000313" key="9">
    <source>
        <dbReference type="Proteomes" id="UP001054837"/>
    </source>
</evidence>
<organism evidence="8 9">
    <name type="scientific">Caerostris darwini</name>
    <dbReference type="NCBI Taxonomy" id="1538125"/>
    <lineage>
        <taxon>Eukaryota</taxon>
        <taxon>Metazoa</taxon>
        <taxon>Ecdysozoa</taxon>
        <taxon>Arthropoda</taxon>
        <taxon>Chelicerata</taxon>
        <taxon>Arachnida</taxon>
        <taxon>Araneae</taxon>
        <taxon>Araneomorphae</taxon>
        <taxon>Entelegynae</taxon>
        <taxon>Araneoidea</taxon>
        <taxon>Araneidae</taxon>
        <taxon>Caerostris</taxon>
    </lineage>
</organism>
<dbReference type="Pfam" id="PF21227">
    <property type="entry name" value="Myb_DNA-binding_7"/>
    <property type="match status" value="1"/>
</dbReference>
<reference evidence="8 9" key="1">
    <citation type="submission" date="2021-06" db="EMBL/GenBank/DDBJ databases">
        <title>Caerostris darwini draft genome.</title>
        <authorList>
            <person name="Kono N."/>
            <person name="Arakawa K."/>
        </authorList>
    </citation>
    <scope>NUCLEOTIDE SEQUENCE [LARGE SCALE GENOMIC DNA]</scope>
</reference>
<feature type="coiled-coil region" evidence="6">
    <location>
        <begin position="70"/>
        <end position="97"/>
    </location>
</feature>
<dbReference type="InterPro" id="IPR052435">
    <property type="entry name" value="YY1-Transcr_Regul"/>
</dbReference>
<keyword evidence="3" id="KW-0804">Transcription</keyword>
<keyword evidence="4 5" id="KW-0539">Nucleus</keyword>
<evidence type="ECO:0000256" key="3">
    <source>
        <dbReference type="ARBA" id="ARBA00023163"/>
    </source>
</evidence>
<feature type="compositionally biased region" description="Acidic residues" evidence="7">
    <location>
        <begin position="195"/>
        <end position="204"/>
    </location>
</feature>
<protein>
    <submittedName>
        <fullName evidence="8">GON-4-like protein</fullName>
    </submittedName>
</protein>
<dbReference type="Proteomes" id="UP001054837">
    <property type="component" value="Unassembled WGS sequence"/>
</dbReference>
<feature type="region of interest" description="Disordered" evidence="7">
    <location>
        <begin position="177"/>
        <end position="233"/>
    </location>
</feature>
<name>A0AAV4MA10_9ARAC</name>
<dbReference type="SUPFAM" id="SSF47762">
    <property type="entry name" value="PAH2 domain"/>
    <property type="match status" value="2"/>
</dbReference>
<dbReference type="InterPro" id="IPR003822">
    <property type="entry name" value="PAH"/>
</dbReference>
<dbReference type="Pfam" id="PF02671">
    <property type="entry name" value="PAH"/>
    <property type="match status" value="1"/>
</dbReference>
<evidence type="ECO:0000256" key="6">
    <source>
        <dbReference type="SAM" id="Coils"/>
    </source>
</evidence>
<dbReference type="PROSITE" id="PS51477">
    <property type="entry name" value="PAH"/>
    <property type="match status" value="1"/>
</dbReference>
<dbReference type="EMBL" id="BPLQ01000194">
    <property type="protein sequence ID" value="GIX68733.1"/>
    <property type="molecule type" value="Genomic_DNA"/>
</dbReference>
<keyword evidence="6" id="KW-0175">Coiled coil</keyword>
<evidence type="ECO:0000256" key="2">
    <source>
        <dbReference type="ARBA" id="ARBA00023015"/>
    </source>
</evidence>
<keyword evidence="2" id="KW-0805">Transcription regulation</keyword>